<comment type="caution">
    <text evidence="1">The sequence shown here is derived from an EMBL/GenBank/DDBJ whole genome shotgun (WGS) entry which is preliminary data.</text>
</comment>
<dbReference type="GO" id="GO:0015774">
    <property type="term" value="P:polysaccharide transport"/>
    <property type="evidence" value="ECO:0007669"/>
    <property type="project" value="InterPro"/>
</dbReference>
<evidence type="ECO:0008006" key="3">
    <source>
        <dbReference type="Google" id="ProtNLM"/>
    </source>
</evidence>
<dbReference type="Gene3D" id="3.40.50.12580">
    <property type="match status" value="1"/>
</dbReference>
<dbReference type="InterPro" id="IPR007833">
    <property type="entry name" value="Capsule_polysaccharide_synth"/>
</dbReference>
<gene>
    <name evidence="1" type="ORF">MB14_02285</name>
</gene>
<proteinExistence type="predicted"/>
<protein>
    <recommendedName>
        <fullName evidence="3">Capsule biosynthesis protein</fullName>
    </recommendedName>
</protein>
<keyword evidence="2" id="KW-1185">Reference proteome</keyword>
<dbReference type="Proteomes" id="UP000075583">
    <property type="component" value="Unassembled WGS sequence"/>
</dbReference>
<evidence type="ECO:0000313" key="2">
    <source>
        <dbReference type="Proteomes" id="UP000075583"/>
    </source>
</evidence>
<evidence type="ECO:0000313" key="1">
    <source>
        <dbReference type="EMBL" id="KYG77051.1"/>
    </source>
</evidence>
<sequence length="466" mass="53383">MKSINTLVVNFENAYALKGLPFFQKELPGFKVVGLVARNIDLSVHTQYAQLPIYEKNLSIDNLINYSPKSDFSAPLQEYLLPFEEQIHYHVNRYFDTTLAFDYSLIRQKIIYYALDIIKNTQAGLLYFGVTPHDPLSYLLCLIGHHLGIKVVILSRCDALNSYQLYEEIGDHINYVKNAPQELDSGVVKYKHKHVESSLLALTKSEPSYMVKQKRDGGSLMKKLRYNLFVKKRVTLSGWQRYKKKKAQKNVYTDLVSISNENELKSLEKKILYFPLHFQPELTTSPDGGMFSQQWSAIKAVADNFKEGYVILVKEHPSQFLINSKHVRSELFYKGILSIGSNIKLVSLDLSSEKILKQTSGVITITGTVGFEAILNEKPVLFFGDAKYNTIRGAFNFLKEGDLAVFAQHVDGAQTFNKSEVINDFMKLAESKFYFCYDKKEAHEVRHLKAIKALLSEYQTYMYSTL</sequence>
<dbReference type="AlphaFoldDB" id="A0A150XEC5"/>
<name>A0A150XEC5_ROSEK</name>
<accession>A0A150XEC5</accession>
<organism evidence="1 2">
    <name type="scientific">Roseivirga ehrenbergii (strain DSM 102268 / JCM 13514 / KCTC 12282 / NCIMB 14502 / KMM 6017)</name>
    <dbReference type="NCBI Taxonomy" id="279360"/>
    <lineage>
        <taxon>Bacteria</taxon>
        <taxon>Pseudomonadati</taxon>
        <taxon>Bacteroidota</taxon>
        <taxon>Cytophagia</taxon>
        <taxon>Cytophagales</taxon>
        <taxon>Roseivirgaceae</taxon>
        <taxon>Roseivirga</taxon>
    </lineage>
</organism>
<dbReference type="InterPro" id="IPR043148">
    <property type="entry name" value="TagF_C"/>
</dbReference>
<dbReference type="EMBL" id="LQZQ01000012">
    <property type="protein sequence ID" value="KYG77051.1"/>
    <property type="molecule type" value="Genomic_DNA"/>
</dbReference>
<dbReference type="Pfam" id="PF05159">
    <property type="entry name" value="Capsule_synth"/>
    <property type="match status" value="1"/>
</dbReference>
<dbReference type="RefSeq" id="WP_062591161.1">
    <property type="nucleotide sequence ID" value="NZ_LQZQ01000012.1"/>
</dbReference>
<reference evidence="1" key="1">
    <citation type="submission" date="2016-01" db="EMBL/GenBank/DDBJ databases">
        <title>Genome sequencing of Roseivirga ehrenbergii KMM 6017.</title>
        <authorList>
            <person name="Selvaratnam C."/>
            <person name="Thevarajoo S."/>
            <person name="Goh K.M."/>
            <person name="Ee R."/>
            <person name="Chan K.-G."/>
            <person name="Chong C.S."/>
        </authorList>
    </citation>
    <scope>NUCLEOTIDE SEQUENCE [LARGE SCALE GENOMIC DNA]</scope>
    <source>
        <strain evidence="1">KMM 6017</strain>
    </source>
</reference>
<dbReference type="OrthoDB" id="1432009at2"/>
<dbReference type="STRING" id="279360.MB14_02285"/>
<dbReference type="GO" id="GO:0000271">
    <property type="term" value="P:polysaccharide biosynthetic process"/>
    <property type="evidence" value="ECO:0007669"/>
    <property type="project" value="InterPro"/>
</dbReference>